<name>A0A379X111_SALET</name>
<protein>
    <submittedName>
        <fullName evidence="1">Transporter gate domain-containing protein</fullName>
    </submittedName>
</protein>
<reference evidence="1 2" key="1">
    <citation type="submission" date="2018-06" db="EMBL/GenBank/DDBJ databases">
        <authorList>
            <consortium name="Pathogen Informatics"/>
            <person name="Doyle S."/>
        </authorList>
    </citation>
    <scope>NUCLEOTIDE SEQUENCE [LARGE SCALE GENOMIC DNA]</scope>
    <source>
        <strain evidence="1 2">NCTC8261</strain>
    </source>
</reference>
<proteinExistence type="predicted"/>
<evidence type="ECO:0000313" key="2">
    <source>
        <dbReference type="Proteomes" id="UP000254712"/>
    </source>
</evidence>
<evidence type="ECO:0000313" key="1">
    <source>
        <dbReference type="EMBL" id="SUH39982.1"/>
    </source>
</evidence>
<dbReference type="AlphaFoldDB" id="A0A379X111"/>
<dbReference type="EMBL" id="UGXT01000002">
    <property type="protein sequence ID" value="SUH39982.1"/>
    <property type="molecule type" value="Genomic_DNA"/>
</dbReference>
<organism evidence="1 2">
    <name type="scientific">Salmonella enterica I</name>
    <dbReference type="NCBI Taxonomy" id="59201"/>
    <lineage>
        <taxon>Bacteria</taxon>
        <taxon>Pseudomonadati</taxon>
        <taxon>Pseudomonadota</taxon>
        <taxon>Gammaproteobacteria</taxon>
        <taxon>Enterobacterales</taxon>
        <taxon>Enterobacteriaceae</taxon>
        <taxon>Salmonella</taxon>
    </lineage>
</organism>
<gene>
    <name evidence="1" type="ORF">NCTC8261_06359</name>
</gene>
<sequence length="89" mass="9925">MTKELAQEGEITERDKVIFAAWQTSGSAIITNYFSSGVAVFAFLERQSSFRWWSFCYSNLSAQTFCASGLTSKNAVTLRKEPNHDDSGT</sequence>
<accession>A0A379X111</accession>
<dbReference type="Proteomes" id="UP000254712">
    <property type="component" value="Unassembled WGS sequence"/>
</dbReference>